<dbReference type="PANTHER" id="PTHR38107:SF4">
    <property type="entry name" value="LYSOZYME"/>
    <property type="match status" value="1"/>
</dbReference>
<dbReference type="SUPFAM" id="SSF53955">
    <property type="entry name" value="Lysozyme-like"/>
    <property type="match status" value="1"/>
</dbReference>
<protein>
    <recommendedName>
        <fullName evidence="6">Lysozyme</fullName>
        <ecNumber evidence="6">3.2.1.17</ecNumber>
    </recommendedName>
</protein>
<evidence type="ECO:0000256" key="4">
    <source>
        <dbReference type="ARBA" id="ARBA00022801"/>
    </source>
</evidence>
<dbReference type="GO" id="GO:0031640">
    <property type="term" value="P:killing of cells of another organism"/>
    <property type="evidence" value="ECO:0007669"/>
    <property type="project" value="UniProtKB-KW"/>
</dbReference>
<dbReference type="InterPro" id="IPR034690">
    <property type="entry name" value="Endolysin_T4_type"/>
</dbReference>
<dbReference type="GO" id="GO:0042742">
    <property type="term" value="P:defense response to bacterium"/>
    <property type="evidence" value="ECO:0007669"/>
    <property type="project" value="UniProtKB-KW"/>
</dbReference>
<keyword evidence="5 6" id="KW-0326">Glycosidase</keyword>
<evidence type="ECO:0000256" key="7">
    <source>
        <dbReference type="SAM" id="SignalP"/>
    </source>
</evidence>
<dbReference type="GO" id="GO:0003796">
    <property type="term" value="F:lysozyme activity"/>
    <property type="evidence" value="ECO:0007669"/>
    <property type="project" value="UniProtKB-EC"/>
</dbReference>
<dbReference type="InterPro" id="IPR023346">
    <property type="entry name" value="Lysozyme-like_dom_sf"/>
</dbReference>
<evidence type="ECO:0000256" key="6">
    <source>
        <dbReference type="RuleBase" id="RU003788"/>
    </source>
</evidence>
<dbReference type="GO" id="GO:0009253">
    <property type="term" value="P:peptidoglycan catabolic process"/>
    <property type="evidence" value="ECO:0007669"/>
    <property type="project" value="InterPro"/>
</dbReference>
<dbReference type="PANTHER" id="PTHR38107">
    <property type="match status" value="1"/>
</dbReference>
<comment type="catalytic activity">
    <reaction evidence="1 6">
        <text>Hydrolysis of (1-&gt;4)-beta-linkages between N-acetylmuramic acid and N-acetyl-D-glucosamine residues in a peptidoglycan and between N-acetyl-D-glucosamine residues in chitodextrins.</text>
        <dbReference type="EC" id="3.2.1.17"/>
    </reaction>
</comment>
<keyword evidence="2 6" id="KW-0929">Antimicrobial</keyword>
<evidence type="ECO:0000256" key="5">
    <source>
        <dbReference type="ARBA" id="ARBA00023295"/>
    </source>
</evidence>
<name>A0A6B9FZT0_PANCY</name>
<evidence type="ECO:0000256" key="1">
    <source>
        <dbReference type="ARBA" id="ARBA00000632"/>
    </source>
</evidence>
<comment type="similarity">
    <text evidence="6">Belongs to the glycosyl hydrolase 24 family.</text>
</comment>
<evidence type="ECO:0000313" key="9">
    <source>
        <dbReference type="Proteomes" id="UP000502005"/>
    </source>
</evidence>
<dbReference type="InterPro" id="IPR051018">
    <property type="entry name" value="Bacteriophage_GH24"/>
</dbReference>
<organism evidence="8 9">
    <name type="scientific">Pantoea cypripedii</name>
    <name type="common">Pectobacterium cypripedii</name>
    <name type="synonym">Erwinia cypripedii</name>
    <dbReference type="NCBI Taxonomy" id="55209"/>
    <lineage>
        <taxon>Bacteria</taxon>
        <taxon>Pseudomonadati</taxon>
        <taxon>Pseudomonadota</taxon>
        <taxon>Gammaproteobacteria</taxon>
        <taxon>Enterobacterales</taxon>
        <taxon>Erwiniaceae</taxon>
        <taxon>Pantoea</taxon>
    </lineage>
</organism>
<keyword evidence="7" id="KW-0732">Signal</keyword>
<dbReference type="Pfam" id="PF00959">
    <property type="entry name" value="Phage_lysozyme"/>
    <property type="match status" value="1"/>
</dbReference>
<dbReference type="RefSeq" id="WP_208715715.1">
    <property type="nucleotide sequence ID" value="NZ_CP024768.1"/>
</dbReference>
<proteinExistence type="inferred from homology"/>
<dbReference type="Proteomes" id="UP000502005">
    <property type="component" value="Chromosome"/>
</dbReference>
<reference evidence="8 9" key="1">
    <citation type="submission" date="2017-11" db="EMBL/GenBank/DDBJ databases">
        <title>Genome sequence of Pantoea cypripedii NE1.</title>
        <authorList>
            <person name="Nascimento F.X."/>
        </authorList>
    </citation>
    <scope>NUCLEOTIDE SEQUENCE [LARGE SCALE GENOMIC DNA]</scope>
    <source>
        <strain evidence="8 9">NE1</strain>
    </source>
</reference>
<dbReference type="AlphaFoldDB" id="A0A6B9FZT0"/>
<dbReference type="Gene3D" id="1.10.530.40">
    <property type="match status" value="1"/>
</dbReference>
<gene>
    <name evidence="8" type="ORF">CUN67_12905</name>
</gene>
<feature type="signal peptide" evidence="7">
    <location>
        <begin position="1"/>
        <end position="20"/>
    </location>
</feature>
<keyword evidence="4 6" id="KW-0378">Hydrolase</keyword>
<evidence type="ECO:0000313" key="8">
    <source>
        <dbReference type="EMBL" id="QGY29778.1"/>
    </source>
</evidence>
<accession>A0A6B9FZT0</accession>
<feature type="chain" id="PRO_5025573022" description="Lysozyme" evidence="7">
    <location>
        <begin position="21"/>
        <end position="182"/>
    </location>
</feature>
<dbReference type="InterPro" id="IPR002196">
    <property type="entry name" value="Glyco_hydro_24"/>
</dbReference>
<dbReference type="GO" id="GO:0016998">
    <property type="term" value="P:cell wall macromolecule catabolic process"/>
    <property type="evidence" value="ECO:0007669"/>
    <property type="project" value="InterPro"/>
</dbReference>
<evidence type="ECO:0000256" key="2">
    <source>
        <dbReference type="ARBA" id="ARBA00022529"/>
    </source>
</evidence>
<dbReference type="EC" id="3.2.1.17" evidence="6"/>
<dbReference type="EMBL" id="CP024768">
    <property type="protein sequence ID" value="QGY29778.1"/>
    <property type="molecule type" value="Genomic_DNA"/>
</dbReference>
<keyword evidence="3 6" id="KW-0081">Bacteriolytic enzyme</keyword>
<sequence length="182" mass="19737">MSIKKIAKAGSVVCSVSAIIAIVVTSGNVRTNQAGLELIGNAESCRRDPYVCPAGVLTDGIGNTHNVWSGKTDEQIAKDWEKNISIAEDCVNRSFRGRSMSDNAFSAMTSAVFNVGCDGLQKYYSPARKGWFETSIHKYAQAGNWTMMCNHLPDFVNSGGKKLPGLVARRDKEKALCLKADQ</sequence>
<dbReference type="CDD" id="cd16901">
    <property type="entry name" value="lyz_P1"/>
    <property type="match status" value="1"/>
</dbReference>
<dbReference type="InterPro" id="IPR023347">
    <property type="entry name" value="Lysozyme_dom_sf"/>
</dbReference>
<dbReference type="HAMAP" id="MF_04110">
    <property type="entry name" value="ENDOLYSIN_T4"/>
    <property type="match status" value="1"/>
</dbReference>
<evidence type="ECO:0000256" key="3">
    <source>
        <dbReference type="ARBA" id="ARBA00022638"/>
    </source>
</evidence>